<sequence>MKNYLQDSVKKLNAALELERKVVGVKFLFNKDEFENADARSVKGKMPYCVMIRKATLGYDMKVISENSGCIGGSNALGMKELENSLISGQDYKNIGLYRDITTCRSAIKNTSRFNFRIYGIEIKPLEQFNYDPDIVIIVSDSYQSMRIMQGYTCMFGADFSLRATGNQAVCSECTAYPYEHNHINISFLCSGTRYNNKWKDSEIMIGLPFNKFELLVEGTYMTLNATEPNEKKKEIEYRLKEEKIDFKVEYDNAYYMKKPPKKNKLV</sequence>
<dbReference type="PANTHER" id="PTHR37954">
    <property type="entry name" value="BLL4979 PROTEIN"/>
    <property type="match status" value="1"/>
</dbReference>
<gene>
    <name evidence="1" type="ordered locus">Curi_c11420</name>
</gene>
<evidence type="ECO:0000313" key="1">
    <source>
        <dbReference type="EMBL" id="AFS78156.1"/>
    </source>
</evidence>
<dbReference type="RefSeq" id="WP_014967293.1">
    <property type="nucleotide sequence ID" value="NC_018664.1"/>
</dbReference>
<keyword evidence="2" id="KW-1185">Reference proteome</keyword>
<dbReference type="PANTHER" id="PTHR37954:SF3">
    <property type="entry name" value="DUF169 DOMAIN-CONTAINING PROTEIN"/>
    <property type="match status" value="1"/>
</dbReference>
<dbReference type="KEGG" id="cad:Curi_c11420"/>
<name>K0B0I0_GOTA9</name>
<dbReference type="HOGENOM" id="CLU_074324_2_0_9"/>
<dbReference type="EMBL" id="CP003326">
    <property type="protein sequence ID" value="AFS78156.1"/>
    <property type="molecule type" value="Genomic_DNA"/>
</dbReference>
<evidence type="ECO:0008006" key="3">
    <source>
        <dbReference type="Google" id="ProtNLM"/>
    </source>
</evidence>
<dbReference type="STRING" id="1128398.Curi_c11420"/>
<dbReference type="Pfam" id="PF02596">
    <property type="entry name" value="DUF169"/>
    <property type="match status" value="1"/>
</dbReference>
<organism evidence="1 2">
    <name type="scientific">Gottschalkia acidurici (strain ATCC 7906 / DSM 604 / BCRC 14475 / CIP 104303 / KCTC 5404 / NCIMB 10678 / 9a)</name>
    <name type="common">Clostridium acidurici</name>
    <dbReference type="NCBI Taxonomy" id="1128398"/>
    <lineage>
        <taxon>Bacteria</taxon>
        <taxon>Bacillati</taxon>
        <taxon>Bacillota</taxon>
        <taxon>Tissierellia</taxon>
        <taxon>Tissierellales</taxon>
        <taxon>Gottschalkiaceae</taxon>
        <taxon>Gottschalkia</taxon>
    </lineage>
</organism>
<evidence type="ECO:0000313" key="2">
    <source>
        <dbReference type="Proteomes" id="UP000006094"/>
    </source>
</evidence>
<protein>
    <recommendedName>
        <fullName evidence="3">DUF169 domain-containing protein</fullName>
    </recommendedName>
</protein>
<reference evidence="1 2" key="1">
    <citation type="journal article" date="2012" name="PLoS ONE">
        <title>The purine-utilizing bacterium Clostridium acidurici 9a: a genome-guided metabolic reconsideration.</title>
        <authorList>
            <person name="Hartwich K."/>
            <person name="Poehlein A."/>
            <person name="Daniel R."/>
        </authorList>
    </citation>
    <scope>NUCLEOTIDE SEQUENCE [LARGE SCALE GENOMIC DNA]</scope>
    <source>
        <strain evidence="2">ATCC 7906 / DSM 604 / BCRC 14475 / CIP 104303 / KCTC 5404 / NCIMB 10678 / 9a</strain>
    </source>
</reference>
<accession>K0B0I0</accession>
<dbReference type="Proteomes" id="UP000006094">
    <property type="component" value="Chromosome"/>
</dbReference>
<dbReference type="eggNOG" id="COG2043">
    <property type="taxonomic scope" value="Bacteria"/>
</dbReference>
<dbReference type="InterPro" id="IPR003748">
    <property type="entry name" value="DUF169"/>
</dbReference>
<dbReference type="AlphaFoldDB" id="K0B0I0"/>
<proteinExistence type="predicted"/>